<dbReference type="AlphaFoldDB" id="A0ABD3MM71"/>
<dbReference type="PANTHER" id="PTHR24198">
    <property type="entry name" value="ANKYRIN REPEAT AND PROTEIN KINASE DOMAIN-CONTAINING PROTEIN"/>
    <property type="match status" value="1"/>
</dbReference>
<comment type="caution">
    <text evidence="4">The sequence shown here is derived from an EMBL/GenBank/DDBJ whole genome shotgun (WGS) entry which is preliminary data.</text>
</comment>
<protein>
    <submittedName>
        <fullName evidence="4">Uncharacterized protein</fullName>
    </submittedName>
</protein>
<dbReference type="SUPFAM" id="SSF48403">
    <property type="entry name" value="Ankyrin repeat"/>
    <property type="match status" value="1"/>
</dbReference>
<dbReference type="PROSITE" id="PS50297">
    <property type="entry name" value="ANK_REP_REGION"/>
    <property type="match status" value="3"/>
</dbReference>
<sequence>MTAGGGSLTLAGLGCSPLWLAAGYDRIACLEYLIHKLREYDQLESSLLHDANDVGDTPFLAAASRGNIEACKCLLRSVEECRETTAANGRQPRCRGDDDEDYDCNLHQCSRWRRMKARIIRTTNRVGDTPLQVAVASGHIELVTLLLEVDDLCHDTAHDGDDTVEEEEYSKKCVDRKNESGLSPLIVACERNLPSIVRTLLEHGADLHARDARGRSALAVAAFCGCIDVVEYLLDCLDSTTDGTSSSLLNAPDRDGKTPLLLAARTGNLKMTKLLVDAGADARIRDHGSLTLLDVAVKFKKENVIEYLSSCTPSSTTEITDIIVTSS</sequence>
<evidence type="ECO:0000256" key="3">
    <source>
        <dbReference type="PROSITE-ProRule" id="PRU00023"/>
    </source>
</evidence>
<dbReference type="InterPro" id="IPR002110">
    <property type="entry name" value="Ankyrin_rpt"/>
</dbReference>
<feature type="repeat" description="ANK" evidence="3">
    <location>
        <begin position="180"/>
        <end position="212"/>
    </location>
</feature>
<feature type="repeat" description="ANK" evidence="3">
    <location>
        <begin position="126"/>
        <end position="148"/>
    </location>
</feature>
<proteinExistence type="predicted"/>
<evidence type="ECO:0000313" key="4">
    <source>
        <dbReference type="EMBL" id="KAL3763946.1"/>
    </source>
</evidence>
<dbReference type="PROSITE" id="PS50088">
    <property type="entry name" value="ANK_REPEAT"/>
    <property type="match status" value="3"/>
</dbReference>
<keyword evidence="5" id="KW-1185">Reference proteome</keyword>
<dbReference type="Gene3D" id="1.25.40.20">
    <property type="entry name" value="Ankyrin repeat-containing domain"/>
    <property type="match status" value="3"/>
</dbReference>
<evidence type="ECO:0000313" key="5">
    <source>
        <dbReference type="Proteomes" id="UP001530315"/>
    </source>
</evidence>
<dbReference type="SMART" id="SM00248">
    <property type="entry name" value="ANK"/>
    <property type="match status" value="7"/>
</dbReference>
<feature type="repeat" description="ANK" evidence="3">
    <location>
        <begin position="255"/>
        <end position="287"/>
    </location>
</feature>
<accession>A0ABD3MM71</accession>
<dbReference type="InterPro" id="IPR036770">
    <property type="entry name" value="Ankyrin_rpt-contain_sf"/>
</dbReference>
<dbReference type="PRINTS" id="PR01415">
    <property type="entry name" value="ANKYRIN"/>
</dbReference>
<dbReference type="Proteomes" id="UP001530315">
    <property type="component" value="Unassembled WGS sequence"/>
</dbReference>
<evidence type="ECO:0000256" key="2">
    <source>
        <dbReference type="ARBA" id="ARBA00023043"/>
    </source>
</evidence>
<organism evidence="4 5">
    <name type="scientific">Stephanodiscus triporus</name>
    <dbReference type="NCBI Taxonomy" id="2934178"/>
    <lineage>
        <taxon>Eukaryota</taxon>
        <taxon>Sar</taxon>
        <taxon>Stramenopiles</taxon>
        <taxon>Ochrophyta</taxon>
        <taxon>Bacillariophyta</taxon>
        <taxon>Coscinodiscophyceae</taxon>
        <taxon>Thalassiosirophycidae</taxon>
        <taxon>Stephanodiscales</taxon>
        <taxon>Stephanodiscaceae</taxon>
        <taxon>Stephanodiscus</taxon>
    </lineage>
</organism>
<dbReference type="Pfam" id="PF12796">
    <property type="entry name" value="Ank_2"/>
    <property type="match status" value="3"/>
</dbReference>
<reference evidence="4 5" key="1">
    <citation type="submission" date="2024-10" db="EMBL/GenBank/DDBJ databases">
        <title>Updated reference genomes for cyclostephanoid diatoms.</title>
        <authorList>
            <person name="Roberts W.R."/>
            <person name="Alverson A.J."/>
        </authorList>
    </citation>
    <scope>NUCLEOTIDE SEQUENCE [LARGE SCALE GENOMIC DNA]</scope>
    <source>
        <strain evidence="4 5">AJA276-08</strain>
    </source>
</reference>
<dbReference type="PANTHER" id="PTHR24198:SF165">
    <property type="entry name" value="ANKYRIN REPEAT-CONTAINING PROTEIN-RELATED"/>
    <property type="match status" value="1"/>
</dbReference>
<dbReference type="EMBL" id="JALLAZ020001787">
    <property type="protein sequence ID" value="KAL3763946.1"/>
    <property type="molecule type" value="Genomic_DNA"/>
</dbReference>
<keyword evidence="2 3" id="KW-0040">ANK repeat</keyword>
<keyword evidence="1" id="KW-0677">Repeat</keyword>
<gene>
    <name evidence="4" type="ORF">ACHAW5_004631</name>
</gene>
<evidence type="ECO:0000256" key="1">
    <source>
        <dbReference type="ARBA" id="ARBA00022737"/>
    </source>
</evidence>
<name>A0ABD3MM71_9STRA</name>